<dbReference type="AlphaFoldDB" id="A0A2H0X9N2"/>
<evidence type="ECO:0000313" key="3">
    <source>
        <dbReference type="Proteomes" id="UP000231098"/>
    </source>
</evidence>
<sequence>MIKNFVKKILLSLFSKKILSLGVIPLIGGMIFFAIPLAAFEAHVISVTARIENKVDAVGGEPLELEVPEASQSAEPIE</sequence>
<comment type="caution">
    <text evidence="2">The sequence shown here is derived from an EMBL/GenBank/DDBJ whole genome shotgun (WGS) entry which is preliminary data.</text>
</comment>
<protein>
    <submittedName>
        <fullName evidence="2">Uncharacterized protein</fullName>
    </submittedName>
</protein>
<accession>A0A2H0X9N2</accession>
<gene>
    <name evidence="2" type="ORF">COT51_02145</name>
</gene>
<name>A0A2H0X9N2_UNCKA</name>
<dbReference type="EMBL" id="PEYV01000033">
    <property type="protein sequence ID" value="PIS21561.1"/>
    <property type="molecule type" value="Genomic_DNA"/>
</dbReference>
<feature type="transmembrane region" description="Helical" evidence="1">
    <location>
        <begin position="21"/>
        <end position="40"/>
    </location>
</feature>
<evidence type="ECO:0000256" key="1">
    <source>
        <dbReference type="SAM" id="Phobius"/>
    </source>
</evidence>
<keyword evidence="1" id="KW-1133">Transmembrane helix</keyword>
<reference evidence="3" key="1">
    <citation type="submission" date="2017-09" db="EMBL/GenBank/DDBJ databases">
        <title>Depth-based differentiation of microbial function through sediment-hosted aquifers and enrichment of novel symbionts in the deep terrestrial subsurface.</title>
        <authorList>
            <person name="Probst A.J."/>
            <person name="Ladd B."/>
            <person name="Jarett J.K."/>
            <person name="Geller-Mcgrath D.E."/>
            <person name="Sieber C.M.K."/>
            <person name="Emerson J.B."/>
            <person name="Anantharaman K."/>
            <person name="Thomas B.C."/>
            <person name="Malmstrom R."/>
            <person name="Stieglmeier M."/>
            <person name="Klingl A."/>
            <person name="Woyke T."/>
            <person name="Ryan C.M."/>
            <person name="Banfield J.F."/>
        </authorList>
    </citation>
    <scope>NUCLEOTIDE SEQUENCE [LARGE SCALE GENOMIC DNA]</scope>
</reference>
<evidence type="ECO:0000313" key="2">
    <source>
        <dbReference type="EMBL" id="PIS21561.1"/>
    </source>
</evidence>
<dbReference type="Proteomes" id="UP000231098">
    <property type="component" value="Unassembled WGS sequence"/>
</dbReference>
<organism evidence="2 3">
    <name type="scientific">candidate division WWE3 bacterium CG08_land_8_20_14_0_20_41_15</name>
    <dbReference type="NCBI Taxonomy" id="1975086"/>
    <lineage>
        <taxon>Bacteria</taxon>
        <taxon>Katanobacteria</taxon>
    </lineage>
</organism>
<keyword evidence="1" id="KW-0812">Transmembrane</keyword>
<keyword evidence="1" id="KW-0472">Membrane</keyword>
<proteinExistence type="predicted"/>